<name>A0A1B1YQE2_9GAMM</name>
<keyword evidence="3" id="KW-1185">Reference proteome</keyword>
<organism evidence="2 3">
    <name type="scientific">Immundisolibacter cernigliae</name>
    <dbReference type="NCBI Taxonomy" id="1810504"/>
    <lineage>
        <taxon>Bacteria</taxon>
        <taxon>Pseudomonadati</taxon>
        <taxon>Pseudomonadota</taxon>
        <taxon>Gammaproteobacteria</taxon>
        <taxon>Immundisolibacterales</taxon>
        <taxon>Immundisolibacteraceae</taxon>
        <taxon>Immundisolibacter</taxon>
    </lineage>
</organism>
<protein>
    <recommendedName>
        <fullName evidence="4">Lipoprotein</fullName>
    </recommendedName>
</protein>
<dbReference type="STRING" id="1810504.PG2T_01490"/>
<keyword evidence="1" id="KW-0732">Signal</keyword>
<accession>A0A1B1YQE2</accession>
<evidence type="ECO:0000313" key="2">
    <source>
        <dbReference type="EMBL" id="ANX02991.1"/>
    </source>
</evidence>
<dbReference type="Proteomes" id="UP000092952">
    <property type="component" value="Chromosome"/>
</dbReference>
<dbReference type="KEGG" id="gbi:PG2T_01490"/>
<sequence>MPCLHRTLIVLVSLLAACSTAPQRLDLKPAIDVTARNLGQGTPVAVTVIDRRQLTEAQRSGSVTGIDPAVNVVDVVYQEATRALEQLGFAVEPSASPLSNTLTLELLNINYDLTTAVMKKTVFVDADIRATAAAGGNTFATTYRAHQEQEVAFLPSPALSQRLVNETLSNALSRALADPQLMGVLTQRGTR</sequence>
<dbReference type="RefSeq" id="WP_068802503.1">
    <property type="nucleotide sequence ID" value="NZ_CP014671.1"/>
</dbReference>
<gene>
    <name evidence="2" type="ORF">PG2T_01490</name>
</gene>
<dbReference type="EMBL" id="CP014671">
    <property type="protein sequence ID" value="ANX02991.1"/>
    <property type="molecule type" value="Genomic_DNA"/>
</dbReference>
<proteinExistence type="predicted"/>
<reference evidence="3" key="1">
    <citation type="submission" date="2016-03" db="EMBL/GenBank/DDBJ databases">
        <title>Complete genome sequence of Solimmundus cernigliae, representing a novel lineage of polycyclic aromatic hydrocarbon degraders within the Gammaproteobacteria.</title>
        <authorList>
            <person name="Singleton D.R."/>
            <person name="Dickey A.N."/>
            <person name="Scholl E.H."/>
            <person name="Wright F.A."/>
            <person name="Aitken M.D."/>
        </authorList>
    </citation>
    <scope>NUCLEOTIDE SEQUENCE [LARGE SCALE GENOMIC DNA]</scope>
    <source>
        <strain evidence="3">TR3.2</strain>
    </source>
</reference>
<dbReference type="Pfam" id="PF03923">
    <property type="entry name" value="Lipoprotein_16"/>
    <property type="match status" value="1"/>
</dbReference>
<feature type="chain" id="PRO_5008532966" description="Lipoprotein" evidence="1">
    <location>
        <begin position="22"/>
        <end position="191"/>
    </location>
</feature>
<dbReference type="InterPro" id="IPR005619">
    <property type="entry name" value="Uncharacterised_YajG"/>
</dbReference>
<evidence type="ECO:0000313" key="3">
    <source>
        <dbReference type="Proteomes" id="UP000092952"/>
    </source>
</evidence>
<dbReference type="PROSITE" id="PS51257">
    <property type="entry name" value="PROKAR_LIPOPROTEIN"/>
    <property type="match status" value="1"/>
</dbReference>
<evidence type="ECO:0008006" key="4">
    <source>
        <dbReference type="Google" id="ProtNLM"/>
    </source>
</evidence>
<feature type="signal peptide" evidence="1">
    <location>
        <begin position="1"/>
        <end position="21"/>
    </location>
</feature>
<evidence type="ECO:0000256" key="1">
    <source>
        <dbReference type="SAM" id="SignalP"/>
    </source>
</evidence>
<dbReference type="InParanoid" id="A0A1B1YQE2"/>
<dbReference type="OrthoDB" id="6064766at2"/>
<dbReference type="AlphaFoldDB" id="A0A1B1YQE2"/>